<sequence length="636" mass="71794">MEISCRLEFLPLPPKYLALEDDGFPPKIFMADKNPFPHSPVLSLAISVSSPLTSDDPFSSILLSSCDGAFNSELLCIVEEVQGPTQARSRREDGKRRRVDLGDNDGMLVEMKKKRYHISTTENRSEPTNSVGASQSSDASQHPLSHGSSLPVQQGNDYERARIENIQRNNEELRSRGMREIPIPSMDVVQHNPVNENVNENGKRMRVDVDDNDYRLAHSHGVSRPYQSRSASRAEPHVPLQDPSPNFSQPQLAEDGFDMGDELDGENEVGIRDESGKPNKRGITRLSDIWNMPPGSRIVVKFNAALRPVGQEGIVFNRFIGTVVRKPNLCPIHYNDWRMVPYQYKLDCWNIIESKFEFPEDEGIRDKIKKDTLKSLGEKLRHWRCSLKSQHYDLSKTAAQIVAAALATVNRDHYAELVDFWFTEEGVKLSNNNKIARGENKVPHTAGTKTYSQHAYDLGEKTGVGVDRAEMYKLTHIKGDKPVNDIAAENIDDIYSQVINKKEHPGCLRGMGFGYTSTNNGSTYDIARRFNMTSEEERMQDKETIRDLQEKLEANNQKLEANNQQLEANNQQMDTMASEMNFLRTQVDFLLRHSGLQLQDGVSGTRDQASPQTHQGSSFASHEIEPRGMGVHFPLD</sequence>
<protein>
    <submittedName>
        <fullName evidence="1">Uncharacterized protein</fullName>
    </submittedName>
</protein>
<name>A0ACB7XEQ7_9ERIC</name>
<reference evidence="1 2" key="1">
    <citation type="journal article" date="2021" name="Hortic Res">
        <title>High-quality reference genome and annotation aids understanding of berry development for evergreen blueberry (Vaccinium darrowii).</title>
        <authorList>
            <person name="Yu J."/>
            <person name="Hulse-Kemp A.M."/>
            <person name="Babiker E."/>
            <person name="Staton M."/>
        </authorList>
    </citation>
    <scope>NUCLEOTIDE SEQUENCE [LARGE SCALE GENOMIC DNA]</scope>
    <source>
        <strain evidence="2">cv. NJ 8807/NJ 8810</strain>
        <tissue evidence="1">Young leaf</tissue>
    </source>
</reference>
<keyword evidence="2" id="KW-1185">Reference proteome</keyword>
<proteinExistence type="predicted"/>
<organism evidence="1 2">
    <name type="scientific">Vaccinium darrowii</name>
    <dbReference type="NCBI Taxonomy" id="229202"/>
    <lineage>
        <taxon>Eukaryota</taxon>
        <taxon>Viridiplantae</taxon>
        <taxon>Streptophyta</taxon>
        <taxon>Embryophyta</taxon>
        <taxon>Tracheophyta</taxon>
        <taxon>Spermatophyta</taxon>
        <taxon>Magnoliopsida</taxon>
        <taxon>eudicotyledons</taxon>
        <taxon>Gunneridae</taxon>
        <taxon>Pentapetalae</taxon>
        <taxon>asterids</taxon>
        <taxon>Ericales</taxon>
        <taxon>Ericaceae</taxon>
        <taxon>Vaccinioideae</taxon>
        <taxon>Vaccinieae</taxon>
        <taxon>Vaccinium</taxon>
    </lineage>
</organism>
<dbReference type="Proteomes" id="UP000828048">
    <property type="component" value="Chromosome 10"/>
</dbReference>
<accession>A0ACB7XEQ7</accession>
<dbReference type="EMBL" id="CM037160">
    <property type="protein sequence ID" value="KAH7839244.1"/>
    <property type="molecule type" value="Genomic_DNA"/>
</dbReference>
<gene>
    <name evidence="1" type="ORF">Vadar_001629</name>
</gene>
<comment type="caution">
    <text evidence="1">The sequence shown here is derived from an EMBL/GenBank/DDBJ whole genome shotgun (WGS) entry which is preliminary data.</text>
</comment>
<evidence type="ECO:0000313" key="2">
    <source>
        <dbReference type="Proteomes" id="UP000828048"/>
    </source>
</evidence>
<evidence type="ECO:0000313" key="1">
    <source>
        <dbReference type="EMBL" id="KAH7839244.1"/>
    </source>
</evidence>